<sequence length="46" mass="5117">MRKDSRTANAAIPDDVTHSPERSGFSPNTDASCASTRSTAWWEYRS</sequence>
<reference evidence="3" key="1">
    <citation type="journal article" date="2019" name="Int. J. Syst. Evol. Microbiol.">
        <title>The Global Catalogue of Microorganisms (GCM) 10K type strain sequencing project: providing services to taxonomists for standard genome sequencing and annotation.</title>
        <authorList>
            <consortium name="The Broad Institute Genomics Platform"/>
            <consortium name="The Broad Institute Genome Sequencing Center for Infectious Disease"/>
            <person name="Wu L."/>
            <person name="Ma J."/>
        </authorList>
    </citation>
    <scope>NUCLEOTIDE SEQUENCE [LARGE SCALE GENOMIC DNA]</scope>
    <source>
        <strain evidence="3">JCM 17695</strain>
    </source>
</reference>
<dbReference type="EMBL" id="JBHTEY010000004">
    <property type="protein sequence ID" value="MFC7615596.1"/>
    <property type="molecule type" value="Genomic_DNA"/>
</dbReference>
<organism evidence="2 3">
    <name type="scientific">Actinokineospora soli</name>
    <dbReference type="NCBI Taxonomy" id="1048753"/>
    <lineage>
        <taxon>Bacteria</taxon>
        <taxon>Bacillati</taxon>
        <taxon>Actinomycetota</taxon>
        <taxon>Actinomycetes</taxon>
        <taxon>Pseudonocardiales</taxon>
        <taxon>Pseudonocardiaceae</taxon>
        <taxon>Actinokineospora</taxon>
    </lineage>
</organism>
<comment type="caution">
    <text evidence="2">The sequence shown here is derived from an EMBL/GenBank/DDBJ whole genome shotgun (WGS) entry which is preliminary data.</text>
</comment>
<proteinExistence type="predicted"/>
<evidence type="ECO:0000313" key="3">
    <source>
        <dbReference type="Proteomes" id="UP001596512"/>
    </source>
</evidence>
<gene>
    <name evidence="2" type="ORF">ACFQV2_20910</name>
</gene>
<feature type="region of interest" description="Disordered" evidence="1">
    <location>
        <begin position="1"/>
        <end position="38"/>
    </location>
</feature>
<feature type="compositionally biased region" description="Polar residues" evidence="1">
    <location>
        <begin position="25"/>
        <end position="38"/>
    </location>
</feature>
<keyword evidence="3" id="KW-1185">Reference proteome</keyword>
<accession>A0ABW2TQD2</accession>
<evidence type="ECO:0000256" key="1">
    <source>
        <dbReference type="SAM" id="MobiDB-lite"/>
    </source>
</evidence>
<dbReference type="Proteomes" id="UP001596512">
    <property type="component" value="Unassembled WGS sequence"/>
</dbReference>
<evidence type="ECO:0000313" key="2">
    <source>
        <dbReference type="EMBL" id="MFC7615596.1"/>
    </source>
</evidence>
<protein>
    <submittedName>
        <fullName evidence="2">Uncharacterized protein</fullName>
    </submittedName>
</protein>
<name>A0ABW2TQD2_9PSEU</name>